<accession>A0A1Y2FDD3</accession>
<evidence type="ECO:0000313" key="3">
    <source>
        <dbReference type="Proteomes" id="UP000193685"/>
    </source>
</evidence>
<comment type="caution">
    <text evidence="2">The sequence shown here is derived from an EMBL/GenBank/DDBJ whole genome shotgun (WGS) entry which is preliminary data.</text>
</comment>
<evidence type="ECO:0000256" key="1">
    <source>
        <dbReference type="SAM" id="SignalP"/>
    </source>
</evidence>
<feature type="signal peptide" evidence="1">
    <location>
        <begin position="1"/>
        <end position="19"/>
    </location>
</feature>
<dbReference type="EMBL" id="MCFI01000010">
    <property type="protein sequence ID" value="ORY81933.1"/>
    <property type="molecule type" value="Genomic_DNA"/>
</dbReference>
<sequence length="127" mass="14053">MHFSLISSILMATIQMTCITSLPLGVTTIVKKEDNSTALETFLPPADNVLSFCKGAQSYYDAGQSDCFERAVCTKGKLGCGDQCYDPAWYKCLNNVVYGSRGDPLLKNATDVQVQFAKMMESFELRR</sequence>
<dbReference type="Proteomes" id="UP000193685">
    <property type="component" value="Unassembled WGS sequence"/>
</dbReference>
<dbReference type="GeneID" id="63787830"/>
<keyword evidence="3" id="KW-1185">Reference proteome</keyword>
<dbReference type="AlphaFoldDB" id="A0A1Y2FDD3"/>
<proteinExistence type="predicted"/>
<feature type="chain" id="PRO_5012260122" evidence="1">
    <location>
        <begin position="20"/>
        <end position="127"/>
    </location>
</feature>
<protein>
    <submittedName>
        <fullName evidence="2">Uncharacterized protein</fullName>
    </submittedName>
</protein>
<organism evidence="2 3">
    <name type="scientific">Protomyces lactucae-debilis</name>
    <dbReference type="NCBI Taxonomy" id="2754530"/>
    <lineage>
        <taxon>Eukaryota</taxon>
        <taxon>Fungi</taxon>
        <taxon>Dikarya</taxon>
        <taxon>Ascomycota</taxon>
        <taxon>Taphrinomycotina</taxon>
        <taxon>Taphrinomycetes</taxon>
        <taxon>Taphrinales</taxon>
        <taxon>Protomycetaceae</taxon>
        <taxon>Protomyces</taxon>
    </lineage>
</organism>
<name>A0A1Y2FDD3_PROLT</name>
<reference evidence="2 3" key="1">
    <citation type="submission" date="2016-07" db="EMBL/GenBank/DDBJ databases">
        <title>Pervasive Adenine N6-methylation of Active Genes in Fungi.</title>
        <authorList>
            <consortium name="DOE Joint Genome Institute"/>
            <person name="Mondo S.J."/>
            <person name="Dannebaum R.O."/>
            <person name="Kuo R.C."/>
            <person name="Labutti K."/>
            <person name="Haridas S."/>
            <person name="Kuo A."/>
            <person name="Salamov A."/>
            <person name="Ahrendt S.R."/>
            <person name="Lipzen A."/>
            <person name="Sullivan W."/>
            <person name="Andreopoulos W.B."/>
            <person name="Clum A."/>
            <person name="Lindquist E."/>
            <person name="Daum C."/>
            <person name="Ramamoorthy G.K."/>
            <person name="Gryganskyi A."/>
            <person name="Culley D."/>
            <person name="Magnuson J.K."/>
            <person name="James T.Y."/>
            <person name="O'Malley M.A."/>
            <person name="Stajich J.E."/>
            <person name="Spatafora J.W."/>
            <person name="Visel A."/>
            <person name="Grigoriev I.V."/>
        </authorList>
    </citation>
    <scope>NUCLEOTIDE SEQUENCE [LARGE SCALE GENOMIC DNA]</scope>
    <source>
        <strain evidence="2 3">12-1054</strain>
    </source>
</reference>
<keyword evidence="1" id="KW-0732">Signal</keyword>
<gene>
    <name evidence="2" type="ORF">BCR37DRAFT_392977</name>
</gene>
<evidence type="ECO:0000313" key="2">
    <source>
        <dbReference type="EMBL" id="ORY81933.1"/>
    </source>
</evidence>
<dbReference type="RefSeq" id="XP_040725067.1">
    <property type="nucleotide sequence ID" value="XM_040871231.1"/>
</dbReference>